<keyword evidence="5" id="KW-0812">Transmembrane</keyword>
<accession>A0A318E7Q0</accession>
<sequence length="447" mass="49002">MTCALRSKRTLAPLLGLLAAAALTPASAMSLSEAYERAAEHDPYVAASRAQYEADREQGRQEFGSLLPSVTLGGSYYYADTELEAAFGQSQDDYEGWSAQVELRQPLFRLDWFARRDRSRLFDSRADAALRERELATLFRVAERYFGVLLAQDELTQAEAEAEAVRESLEDTRKRYEVELVPGTDLKEAQARDDLAQARLLSARTGLITAQDALEEITGSGHVALPALDDDLAFPPLAPANVDEWVAAAREQSPSIALARHAALIAGADRRSARSSASPVLDLVASAGRVDSSEYELGQLQDDARVGVELSVPIYAGGINAARLRQAEASERAAQAELTRVTLEVERLTRQSYRQASTAYFEVDAYQRSLESALAAEAATRAGYDAGTRTITDVLDAKSRVVQARRELNSTRYNLLLKLLELRQRAGELSAADFDQIDTLLRYPPAP</sequence>
<dbReference type="RefSeq" id="WP_110266354.1">
    <property type="nucleotide sequence ID" value="NZ_CAKZQT010000018.1"/>
</dbReference>
<keyword evidence="11" id="KW-1185">Reference proteome</keyword>
<dbReference type="InterPro" id="IPR003423">
    <property type="entry name" value="OMP_efflux"/>
</dbReference>
<dbReference type="InterPro" id="IPR010130">
    <property type="entry name" value="T1SS_OMP_TolC"/>
</dbReference>
<feature type="coiled-coil region" evidence="8">
    <location>
        <begin position="148"/>
        <end position="179"/>
    </location>
</feature>
<gene>
    <name evidence="10" type="ORF">C8D93_110138</name>
</gene>
<dbReference type="GO" id="GO:0015562">
    <property type="term" value="F:efflux transmembrane transporter activity"/>
    <property type="evidence" value="ECO:0007669"/>
    <property type="project" value="InterPro"/>
</dbReference>
<dbReference type="Gene3D" id="1.20.1600.10">
    <property type="entry name" value="Outer membrane efflux proteins (OEP)"/>
    <property type="match status" value="1"/>
</dbReference>
<feature type="coiled-coil region" evidence="8">
    <location>
        <begin position="319"/>
        <end position="351"/>
    </location>
</feature>
<dbReference type="Proteomes" id="UP000248330">
    <property type="component" value="Unassembled WGS sequence"/>
</dbReference>
<keyword evidence="9" id="KW-0732">Signal</keyword>
<organism evidence="10 11">
    <name type="scientific">Sinimarinibacterium flocculans</name>
    <dbReference type="NCBI Taxonomy" id="985250"/>
    <lineage>
        <taxon>Bacteria</taxon>
        <taxon>Pseudomonadati</taxon>
        <taxon>Pseudomonadota</taxon>
        <taxon>Gammaproteobacteria</taxon>
        <taxon>Nevskiales</taxon>
        <taxon>Nevskiaceae</taxon>
        <taxon>Sinimarinibacterium</taxon>
    </lineage>
</organism>
<dbReference type="InterPro" id="IPR051906">
    <property type="entry name" value="TolC-like"/>
</dbReference>
<keyword evidence="4" id="KW-1134">Transmembrane beta strand</keyword>
<dbReference type="NCBIfam" id="TIGR01844">
    <property type="entry name" value="type_I_sec_TolC"/>
    <property type="match status" value="1"/>
</dbReference>
<keyword evidence="7" id="KW-0998">Cell outer membrane</keyword>
<evidence type="ECO:0000256" key="9">
    <source>
        <dbReference type="SAM" id="SignalP"/>
    </source>
</evidence>
<keyword evidence="3" id="KW-0813">Transport</keyword>
<evidence type="ECO:0000256" key="5">
    <source>
        <dbReference type="ARBA" id="ARBA00022692"/>
    </source>
</evidence>
<keyword evidence="8" id="KW-0175">Coiled coil</keyword>
<comment type="subcellular location">
    <subcellularLocation>
        <location evidence="1">Cell outer membrane</location>
    </subcellularLocation>
</comment>
<dbReference type="PANTHER" id="PTHR30026:SF20">
    <property type="entry name" value="OUTER MEMBRANE PROTEIN TOLC"/>
    <property type="match status" value="1"/>
</dbReference>
<evidence type="ECO:0000313" key="11">
    <source>
        <dbReference type="Proteomes" id="UP000248330"/>
    </source>
</evidence>
<dbReference type="PANTHER" id="PTHR30026">
    <property type="entry name" value="OUTER MEMBRANE PROTEIN TOLC"/>
    <property type="match status" value="1"/>
</dbReference>
<dbReference type="GO" id="GO:1990281">
    <property type="term" value="C:efflux pump complex"/>
    <property type="evidence" value="ECO:0007669"/>
    <property type="project" value="TreeGrafter"/>
</dbReference>
<evidence type="ECO:0000256" key="2">
    <source>
        <dbReference type="ARBA" id="ARBA00007613"/>
    </source>
</evidence>
<reference evidence="10 11" key="1">
    <citation type="submission" date="2018-04" db="EMBL/GenBank/DDBJ databases">
        <title>Genomic Encyclopedia of Type Strains, Phase IV (KMG-IV): sequencing the most valuable type-strain genomes for metagenomic binning, comparative biology and taxonomic classification.</title>
        <authorList>
            <person name="Goeker M."/>
        </authorList>
    </citation>
    <scope>NUCLEOTIDE SEQUENCE [LARGE SCALE GENOMIC DNA]</scope>
    <source>
        <strain evidence="10 11">DSM 104150</strain>
    </source>
</reference>
<feature type="chain" id="PRO_5016253160" evidence="9">
    <location>
        <begin position="29"/>
        <end position="447"/>
    </location>
</feature>
<evidence type="ECO:0000256" key="3">
    <source>
        <dbReference type="ARBA" id="ARBA00022448"/>
    </source>
</evidence>
<dbReference type="SUPFAM" id="SSF56954">
    <property type="entry name" value="Outer membrane efflux proteins (OEP)"/>
    <property type="match status" value="1"/>
</dbReference>
<protein>
    <submittedName>
        <fullName evidence="10">Outer membrane protein</fullName>
    </submittedName>
</protein>
<feature type="signal peptide" evidence="9">
    <location>
        <begin position="1"/>
        <end position="28"/>
    </location>
</feature>
<evidence type="ECO:0000256" key="7">
    <source>
        <dbReference type="ARBA" id="ARBA00023237"/>
    </source>
</evidence>
<evidence type="ECO:0000256" key="4">
    <source>
        <dbReference type="ARBA" id="ARBA00022452"/>
    </source>
</evidence>
<comment type="similarity">
    <text evidence="2">Belongs to the outer membrane factor (OMF) (TC 1.B.17) family.</text>
</comment>
<evidence type="ECO:0000313" key="10">
    <source>
        <dbReference type="EMBL" id="PXV65320.1"/>
    </source>
</evidence>
<dbReference type="Pfam" id="PF02321">
    <property type="entry name" value="OEP"/>
    <property type="match status" value="2"/>
</dbReference>
<comment type="caution">
    <text evidence="10">The sequence shown here is derived from an EMBL/GenBank/DDBJ whole genome shotgun (WGS) entry which is preliminary data.</text>
</comment>
<dbReference type="GO" id="GO:0009279">
    <property type="term" value="C:cell outer membrane"/>
    <property type="evidence" value="ECO:0007669"/>
    <property type="project" value="UniProtKB-SubCell"/>
</dbReference>
<proteinExistence type="inferred from homology"/>
<dbReference type="AlphaFoldDB" id="A0A318E7Q0"/>
<evidence type="ECO:0000256" key="6">
    <source>
        <dbReference type="ARBA" id="ARBA00023136"/>
    </source>
</evidence>
<dbReference type="GO" id="GO:0015288">
    <property type="term" value="F:porin activity"/>
    <property type="evidence" value="ECO:0007669"/>
    <property type="project" value="TreeGrafter"/>
</dbReference>
<name>A0A318E7Q0_9GAMM</name>
<keyword evidence="6" id="KW-0472">Membrane</keyword>
<evidence type="ECO:0000256" key="1">
    <source>
        <dbReference type="ARBA" id="ARBA00004442"/>
    </source>
</evidence>
<evidence type="ECO:0000256" key="8">
    <source>
        <dbReference type="SAM" id="Coils"/>
    </source>
</evidence>
<dbReference type="OrthoDB" id="9813458at2"/>
<dbReference type="EMBL" id="QICN01000010">
    <property type="protein sequence ID" value="PXV65320.1"/>
    <property type="molecule type" value="Genomic_DNA"/>
</dbReference>